<evidence type="ECO:0000313" key="5">
    <source>
        <dbReference type="EMBL" id="MDN5201296.1"/>
    </source>
</evidence>
<comment type="caution">
    <text evidence="5">The sequence shown here is derived from an EMBL/GenBank/DDBJ whole genome shotgun (WGS) entry which is preliminary data.</text>
</comment>
<dbReference type="PANTHER" id="PTHR43320">
    <property type="entry name" value="SUGAR KINASE"/>
    <property type="match status" value="1"/>
</dbReference>
<dbReference type="InterPro" id="IPR011611">
    <property type="entry name" value="PfkB_dom"/>
</dbReference>
<reference evidence="5" key="1">
    <citation type="submission" date="2023-06" db="EMBL/GenBank/DDBJ databases">
        <title>Genomic of Parafulvivirga corallium.</title>
        <authorList>
            <person name="Wang G."/>
        </authorList>
    </citation>
    <scope>NUCLEOTIDE SEQUENCE</scope>
    <source>
        <strain evidence="5">BMA10</strain>
    </source>
</reference>
<dbReference type="InterPro" id="IPR029056">
    <property type="entry name" value="Ribokinase-like"/>
</dbReference>
<accession>A0ABT8KKQ4</accession>
<dbReference type="RefSeq" id="WP_346751322.1">
    <property type="nucleotide sequence ID" value="NZ_JAUJEA010000002.1"/>
</dbReference>
<dbReference type="CDD" id="cd01166">
    <property type="entry name" value="KdgK"/>
    <property type="match status" value="1"/>
</dbReference>
<dbReference type="PANTHER" id="PTHR43320:SF2">
    <property type="entry name" value="2-DEHYDRO-3-DEOXYGLUCONOKINASE_2-DEHYDRO-3-DEOXYGALACTONOKINASE"/>
    <property type="match status" value="1"/>
</dbReference>
<dbReference type="Gene3D" id="3.40.1190.20">
    <property type="match status" value="1"/>
</dbReference>
<evidence type="ECO:0000256" key="2">
    <source>
        <dbReference type="ARBA" id="ARBA00022679"/>
    </source>
</evidence>
<dbReference type="Pfam" id="PF00294">
    <property type="entry name" value="PfkB"/>
    <property type="match status" value="1"/>
</dbReference>
<protein>
    <submittedName>
        <fullName evidence="5">Sugar kinase</fullName>
    </submittedName>
</protein>
<dbReference type="Proteomes" id="UP001172082">
    <property type="component" value="Unassembled WGS sequence"/>
</dbReference>
<evidence type="ECO:0000259" key="4">
    <source>
        <dbReference type="Pfam" id="PF00294"/>
    </source>
</evidence>
<evidence type="ECO:0000256" key="1">
    <source>
        <dbReference type="ARBA" id="ARBA00010688"/>
    </source>
</evidence>
<gene>
    <name evidence="5" type="ORF">QQ008_07985</name>
</gene>
<dbReference type="EMBL" id="JAUJEA010000002">
    <property type="protein sequence ID" value="MDN5201296.1"/>
    <property type="molecule type" value="Genomic_DNA"/>
</dbReference>
<keyword evidence="2" id="KW-0808">Transferase</keyword>
<keyword evidence="3 5" id="KW-0418">Kinase</keyword>
<dbReference type="GO" id="GO:0016301">
    <property type="term" value="F:kinase activity"/>
    <property type="evidence" value="ECO:0007669"/>
    <property type="project" value="UniProtKB-KW"/>
</dbReference>
<name>A0ABT8KKQ4_9BACT</name>
<dbReference type="InterPro" id="IPR052700">
    <property type="entry name" value="Carb_kinase_PfkB-like"/>
</dbReference>
<organism evidence="5 6">
    <name type="scientific">Splendidivirga corallicola</name>
    <dbReference type="NCBI Taxonomy" id="3051826"/>
    <lineage>
        <taxon>Bacteria</taxon>
        <taxon>Pseudomonadati</taxon>
        <taxon>Bacteroidota</taxon>
        <taxon>Cytophagia</taxon>
        <taxon>Cytophagales</taxon>
        <taxon>Splendidivirgaceae</taxon>
        <taxon>Splendidivirga</taxon>
    </lineage>
</organism>
<dbReference type="SUPFAM" id="SSF53613">
    <property type="entry name" value="Ribokinase-like"/>
    <property type="match status" value="1"/>
</dbReference>
<proteinExistence type="inferred from homology"/>
<sequence length="340" mass="37371">MQQRVITFGEIMLRLATPGYQRFCQANSFEVTYGGSEANVAVSLAHLGIGSTFVTALPENDLAKSAMMNLMKFGVTPYIHFSGDRMGTYFLEKGASMRGSKVIYDRDGSSFAKLDPGNIDWEEIFDGASIFHWSGINPAVSSSAAEAALEAVKKANEKGLVITTDLNYRSKLWKWGKRPKEVLPSLLEYCDVIIGNEEAWSECLDISLSENVEDLSDDQISELTDQVFKRFEKTTKVVQTIRRTVSANHNTWEAALWNGEKLFRSPKYNIPEIVDRVGGGDSFVAGLIFGLCKNKGDQSSLSFATAASAIKLSVEGDFNLISESEIEGILKGGTSGRIVR</sequence>
<keyword evidence="6" id="KW-1185">Reference proteome</keyword>
<feature type="domain" description="Carbohydrate kinase PfkB" evidence="4">
    <location>
        <begin position="3"/>
        <end position="317"/>
    </location>
</feature>
<evidence type="ECO:0000256" key="3">
    <source>
        <dbReference type="ARBA" id="ARBA00022777"/>
    </source>
</evidence>
<comment type="similarity">
    <text evidence="1">Belongs to the carbohydrate kinase PfkB family.</text>
</comment>
<evidence type="ECO:0000313" key="6">
    <source>
        <dbReference type="Proteomes" id="UP001172082"/>
    </source>
</evidence>